<dbReference type="SUPFAM" id="SSF52540">
    <property type="entry name" value="P-loop containing nucleoside triphosphate hydrolases"/>
    <property type="match status" value="1"/>
</dbReference>
<organism evidence="2 3">
    <name type="scientific">Pedobacter africanus</name>
    <dbReference type="NCBI Taxonomy" id="151894"/>
    <lineage>
        <taxon>Bacteria</taxon>
        <taxon>Pseudomonadati</taxon>
        <taxon>Bacteroidota</taxon>
        <taxon>Sphingobacteriia</taxon>
        <taxon>Sphingobacteriales</taxon>
        <taxon>Sphingobacteriaceae</taxon>
        <taxon>Pedobacter</taxon>
    </lineage>
</organism>
<name>A0A1W1Z6I6_9SPHI</name>
<evidence type="ECO:0000313" key="2">
    <source>
        <dbReference type="EMBL" id="SMC44033.1"/>
    </source>
</evidence>
<keyword evidence="3" id="KW-1185">Reference proteome</keyword>
<gene>
    <name evidence="2" type="ORF">SAMN04488524_0418</name>
</gene>
<dbReference type="AlphaFoldDB" id="A0A1W1Z6I6"/>
<dbReference type="Pfam" id="PF07693">
    <property type="entry name" value="KAP_NTPase"/>
    <property type="match status" value="1"/>
</dbReference>
<evidence type="ECO:0000259" key="1">
    <source>
        <dbReference type="Pfam" id="PF07693"/>
    </source>
</evidence>
<dbReference type="EMBL" id="FWXT01000001">
    <property type="protein sequence ID" value="SMC44033.1"/>
    <property type="molecule type" value="Genomic_DNA"/>
</dbReference>
<dbReference type="Proteomes" id="UP000192756">
    <property type="component" value="Unassembled WGS sequence"/>
</dbReference>
<dbReference type="InterPro" id="IPR027417">
    <property type="entry name" value="P-loop_NTPase"/>
</dbReference>
<protein>
    <submittedName>
        <fullName evidence="2">KAP family P-loop domain-containing protein</fullName>
    </submittedName>
</protein>
<feature type="domain" description="KAP NTPase" evidence="1">
    <location>
        <begin position="30"/>
        <end position="341"/>
    </location>
</feature>
<dbReference type="STRING" id="151894.SAMN04488524_0418"/>
<accession>A0A1W1Z6I6</accession>
<dbReference type="InterPro" id="IPR011646">
    <property type="entry name" value="KAP_P-loop"/>
</dbReference>
<dbReference type="Gene3D" id="3.40.50.300">
    <property type="entry name" value="P-loop containing nucleotide triphosphate hydrolases"/>
    <property type="match status" value="1"/>
</dbReference>
<dbReference type="RefSeq" id="WP_084236762.1">
    <property type="nucleotide sequence ID" value="NZ_FWXT01000001.1"/>
</dbReference>
<sequence>MRKRISNIIIESNDLQQVFFDHLSEEVNSRILVSGPFGSGKSTFLRDFFAKYSHKYNTFNLYPVHYSVATNQDIFELIKFDIIAELLVNYKDDVETLKSQEFSLALRLQAFLLHNNSVNINSLLKPLIAAMSGIGKPVHEVLESVDKLGVEFKDYSDKVENVNEMTIKQYLKQFDKLKGSIREMDDVSIIISNCLADLRGKKEGSQNVLVIDDLDRLDPDHIFRLFNIFSAHFDSINEKNKFGFDKVVFVCDIDNVRKMYQHRYGKDVDYGGYMNKFYSVKPFVLDTKEVIKRKLNEFFNSKRWITDSSIKEHIGHSEFKRSLNFILSALIDKGLLTLRNLDHSPHFVFDQSRHISFAGDLSRTYPAFLFDFIILIEYLKTLFPDNQTLLMNLLMLSESYSADYNPEVNKHIYEKGAIDLYIASVCLTFLLSSNKLANNRDSSENSYYYPFTDKCYIYYRVEARSNYNKPIATKFGTRPGHGGPDVEFNIFHILYETLKKCMGDGMIV</sequence>
<dbReference type="OrthoDB" id="871734at2"/>
<evidence type="ECO:0000313" key="3">
    <source>
        <dbReference type="Proteomes" id="UP000192756"/>
    </source>
</evidence>
<reference evidence="3" key="1">
    <citation type="submission" date="2017-04" db="EMBL/GenBank/DDBJ databases">
        <authorList>
            <person name="Varghese N."/>
            <person name="Submissions S."/>
        </authorList>
    </citation>
    <scope>NUCLEOTIDE SEQUENCE [LARGE SCALE GENOMIC DNA]</scope>
    <source>
        <strain evidence="3">DSM 12126</strain>
    </source>
</reference>
<proteinExistence type="predicted"/>